<evidence type="ECO:0000313" key="2">
    <source>
        <dbReference type="EMBL" id="KAJ8789229.1"/>
    </source>
</evidence>
<feature type="region of interest" description="Disordered" evidence="1">
    <location>
        <begin position="167"/>
        <end position="196"/>
    </location>
</feature>
<proteinExistence type="predicted"/>
<accession>A0AB34HF58</accession>
<comment type="caution">
    <text evidence="2">The sequence shown here is derived from an EMBL/GenBank/DDBJ whole genome shotgun (WGS) entry which is preliminary data.</text>
</comment>
<reference evidence="2 3" key="1">
    <citation type="submission" date="2022-11" db="EMBL/GenBank/DDBJ databases">
        <title>Whole genome sequence of Eschrichtius robustus ER-17-0199.</title>
        <authorList>
            <person name="Bruniche-Olsen A."/>
            <person name="Black A.N."/>
            <person name="Fields C.J."/>
            <person name="Walden K."/>
            <person name="Dewoody J.A."/>
        </authorList>
    </citation>
    <scope>NUCLEOTIDE SEQUENCE [LARGE SCALE GENOMIC DNA]</scope>
    <source>
        <strain evidence="2">ER-17-0199</strain>
        <tissue evidence="2">Blubber</tissue>
    </source>
</reference>
<protein>
    <submittedName>
        <fullName evidence="2">Uncharacterized protein</fullName>
    </submittedName>
</protein>
<dbReference type="EMBL" id="JAIQCJ010001430">
    <property type="protein sequence ID" value="KAJ8789229.1"/>
    <property type="molecule type" value="Genomic_DNA"/>
</dbReference>
<dbReference type="Proteomes" id="UP001159641">
    <property type="component" value="Unassembled WGS sequence"/>
</dbReference>
<name>A0AB34HF58_ESCRO</name>
<dbReference type="AlphaFoldDB" id="A0AB34HF58"/>
<evidence type="ECO:0000256" key="1">
    <source>
        <dbReference type="SAM" id="MobiDB-lite"/>
    </source>
</evidence>
<gene>
    <name evidence="2" type="ORF">J1605_022164</name>
</gene>
<feature type="region of interest" description="Disordered" evidence="1">
    <location>
        <begin position="1"/>
        <end position="60"/>
    </location>
</feature>
<feature type="region of interest" description="Disordered" evidence="1">
    <location>
        <begin position="74"/>
        <end position="145"/>
    </location>
</feature>
<feature type="compositionally biased region" description="Low complexity" evidence="1">
    <location>
        <begin position="86"/>
        <end position="113"/>
    </location>
</feature>
<sequence length="271" mass="28627">MLSAPCARRPAEEEAGGEGAAPNRVERVRLSGVNLPSETAWTPRPSRRLGTAGAPFPGLSSELALCTPTRSLIPLNTTAPPTPVPRAGGANARALGRPLPGRGKAAAGAEEPGAGRGESSGAGKKPGASLMVPPPPSRGGAARGQLGKGLGPLLLLLALGHTWSYREEPEDGDRETSAWSARGTRMPRARCPSLSSGEPTKFLQLFPQRNLLGKQNRHDHVPVSEAFGRAHYVLQCQLFDSMKITETPRVMPFDTEGGDKVVEKERTTEIL</sequence>
<keyword evidence="3" id="KW-1185">Reference proteome</keyword>
<organism evidence="2 3">
    <name type="scientific">Eschrichtius robustus</name>
    <name type="common">California gray whale</name>
    <name type="synonym">Eschrichtius gibbosus</name>
    <dbReference type="NCBI Taxonomy" id="9764"/>
    <lineage>
        <taxon>Eukaryota</taxon>
        <taxon>Metazoa</taxon>
        <taxon>Chordata</taxon>
        <taxon>Craniata</taxon>
        <taxon>Vertebrata</taxon>
        <taxon>Euteleostomi</taxon>
        <taxon>Mammalia</taxon>
        <taxon>Eutheria</taxon>
        <taxon>Laurasiatheria</taxon>
        <taxon>Artiodactyla</taxon>
        <taxon>Whippomorpha</taxon>
        <taxon>Cetacea</taxon>
        <taxon>Mysticeti</taxon>
        <taxon>Eschrichtiidae</taxon>
        <taxon>Eschrichtius</taxon>
    </lineage>
</organism>
<evidence type="ECO:0000313" key="3">
    <source>
        <dbReference type="Proteomes" id="UP001159641"/>
    </source>
</evidence>